<evidence type="ECO:0000256" key="2">
    <source>
        <dbReference type="ARBA" id="ARBA00022734"/>
    </source>
</evidence>
<dbReference type="SUPFAM" id="SSF56436">
    <property type="entry name" value="C-type lectin-like"/>
    <property type="match status" value="1"/>
</dbReference>
<keyword evidence="5" id="KW-1185">Reference proteome</keyword>
<dbReference type="GO" id="GO:0001872">
    <property type="term" value="F:(1-&gt;3)-beta-D-glucan binding"/>
    <property type="evidence" value="ECO:0007669"/>
    <property type="project" value="InterPro"/>
</dbReference>
<dbReference type="SMART" id="SM00034">
    <property type="entry name" value="CLECT"/>
    <property type="match status" value="1"/>
</dbReference>
<proteinExistence type="predicted"/>
<comment type="subcellular location">
    <subcellularLocation>
        <location evidence="1">Membrane</location>
        <topology evidence="1">Single-pass membrane protein</topology>
    </subcellularLocation>
</comment>
<dbReference type="PANTHER" id="PTHR47218:SF2">
    <property type="entry name" value="C-TYPE LECTIN DOMAIN-CONTAINING PROTEIN"/>
    <property type="match status" value="1"/>
</dbReference>
<dbReference type="AlphaFoldDB" id="A0A663EFL3"/>
<dbReference type="Ensembl" id="ENSACCT00020011114.1">
    <property type="protein sequence ID" value="ENSACCP00020010639.1"/>
    <property type="gene ID" value="ENSACCG00020007274.1"/>
</dbReference>
<dbReference type="InterPro" id="IPR001304">
    <property type="entry name" value="C-type_lectin-like"/>
</dbReference>
<sequence length="263" mass="30193">MSAFELAETRSYLYCAVLPIAPSIKSWHSQLAFNEHDSPYSWDPLPRDLQNILSGRSFCCLRLFHFPTRNGVPQMVQERTFCSFAIERLSTALVILQGSTRSLETALTDKPDQVLFCFQGHKCIPCPENWLQYGENCYHFSKEWKTWQESKAQCSTLESRLLKIESKEELDFTMRSAQSYSSYSFWIGLSHNGSEGPWLWEDGSAFSPDLFQIQRASSSPLLDCAWLQGANIDTARCGEYKFYICEKVVDPAVVEKVSYSDRH</sequence>
<protein>
    <recommendedName>
        <fullName evidence="3">C-type lectin domain-containing protein</fullName>
    </recommendedName>
</protein>
<dbReference type="GO" id="GO:0071226">
    <property type="term" value="P:cellular response to molecule of fungal origin"/>
    <property type="evidence" value="ECO:0007669"/>
    <property type="project" value="InterPro"/>
</dbReference>
<name>A0A663EFL3_AQUCH</name>
<keyword evidence="2" id="KW-0430">Lectin</keyword>
<reference evidence="4" key="2">
    <citation type="submission" date="2025-09" db="UniProtKB">
        <authorList>
            <consortium name="Ensembl"/>
        </authorList>
    </citation>
    <scope>IDENTIFICATION</scope>
</reference>
<evidence type="ECO:0000256" key="1">
    <source>
        <dbReference type="ARBA" id="ARBA00004167"/>
    </source>
</evidence>
<evidence type="ECO:0000259" key="3">
    <source>
        <dbReference type="PROSITE" id="PS50041"/>
    </source>
</evidence>
<dbReference type="InParanoid" id="A0A663EFL3"/>
<dbReference type="Proteomes" id="UP000472275">
    <property type="component" value="Chromosome 17"/>
</dbReference>
<dbReference type="GO" id="GO:0016020">
    <property type="term" value="C:membrane"/>
    <property type="evidence" value="ECO:0007669"/>
    <property type="project" value="UniProtKB-SubCell"/>
</dbReference>
<dbReference type="PROSITE" id="PS50041">
    <property type="entry name" value="C_TYPE_LECTIN_2"/>
    <property type="match status" value="1"/>
</dbReference>
<dbReference type="CDD" id="cd03593">
    <property type="entry name" value="CLECT_NK_receptors_like"/>
    <property type="match status" value="1"/>
</dbReference>
<organism evidence="4 5">
    <name type="scientific">Aquila chrysaetos chrysaetos</name>
    <dbReference type="NCBI Taxonomy" id="223781"/>
    <lineage>
        <taxon>Eukaryota</taxon>
        <taxon>Metazoa</taxon>
        <taxon>Chordata</taxon>
        <taxon>Craniata</taxon>
        <taxon>Vertebrata</taxon>
        <taxon>Euteleostomi</taxon>
        <taxon>Archelosauria</taxon>
        <taxon>Archosauria</taxon>
        <taxon>Dinosauria</taxon>
        <taxon>Saurischia</taxon>
        <taxon>Theropoda</taxon>
        <taxon>Coelurosauria</taxon>
        <taxon>Aves</taxon>
        <taxon>Neognathae</taxon>
        <taxon>Neoaves</taxon>
        <taxon>Telluraves</taxon>
        <taxon>Accipitrimorphae</taxon>
        <taxon>Accipitriformes</taxon>
        <taxon>Accipitridae</taxon>
        <taxon>Accipitrinae</taxon>
        <taxon>Aquila</taxon>
    </lineage>
</organism>
<accession>A0A663EFL3</accession>
<dbReference type="InterPro" id="IPR016186">
    <property type="entry name" value="C-type_lectin-like/link_sf"/>
</dbReference>
<dbReference type="InterPro" id="IPR033992">
    <property type="entry name" value="NKR-like_CTLD"/>
</dbReference>
<dbReference type="Gene3D" id="3.10.100.10">
    <property type="entry name" value="Mannose-Binding Protein A, subunit A"/>
    <property type="match status" value="1"/>
</dbReference>
<dbReference type="PANTHER" id="PTHR47218">
    <property type="entry name" value="C-TYPE LECTIN DOMAIN FAMILY 7 MEMBER A"/>
    <property type="match status" value="1"/>
</dbReference>
<dbReference type="InterPro" id="IPR042808">
    <property type="entry name" value="CLEC7A"/>
</dbReference>
<evidence type="ECO:0000313" key="5">
    <source>
        <dbReference type="Proteomes" id="UP000472275"/>
    </source>
</evidence>
<dbReference type="InterPro" id="IPR016187">
    <property type="entry name" value="CTDL_fold"/>
</dbReference>
<feature type="domain" description="C-type lectin" evidence="3">
    <location>
        <begin position="133"/>
        <end position="246"/>
    </location>
</feature>
<dbReference type="GeneTree" id="ENSGT00940000161796"/>
<evidence type="ECO:0000313" key="4">
    <source>
        <dbReference type="Ensembl" id="ENSACCP00020010639.1"/>
    </source>
</evidence>
<reference evidence="4" key="1">
    <citation type="submission" date="2025-08" db="UniProtKB">
        <authorList>
            <consortium name="Ensembl"/>
        </authorList>
    </citation>
    <scope>IDENTIFICATION</scope>
</reference>
<dbReference type="Pfam" id="PF00059">
    <property type="entry name" value="Lectin_C"/>
    <property type="match status" value="1"/>
</dbReference>